<dbReference type="KEGG" id="scm:SCHCO_02637273"/>
<evidence type="ECO:0000313" key="3">
    <source>
        <dbReference type="Proteomes" id="UP000007431"/>
    </source>
</evidence>
<dbReference type="OrthoDB" id="4951845at2759"/>
<dbReference type="InParanoid" id="D8QDP3"/>
<dbReference type="EMBL" id="GL377310">
    <property type="protein sequence ID" value="EFI94019.1"/>
    <property type="molecule type" value="Genomic_DNA"/>
</dbReference>
<dbReference type="InterPro" id="IPR036282">
    <property type="entry name" value="Glutathione-S-Trfase_C_sf"/>
</dbReference>
<dbReference type="SUPFAM" id="SSF47616">
    <property type="entry name" value="GST C-terminal domain-like"/>
    <property type="match status" value="1"/>
</dbReference>
<dbReference type="HOGENOM" id="CLU_011226_4_0_1"/>
<gene>
    <name evidence="2" type="ORF">SCHCODRAFT_85860</name>
</gene>
<dbReference type="InterPro" id="IPR054416">
    <property type="entry name" value="GST_UstS-like_C"/>
</dbReference>
<dbReference type="AlphaFoldDB" id="D8QDP3"/>
<dbReference type="Pfam" id="PF22041">
    <property type="entry name" value="GST_C_7"/>
    <property type="match status" value="1"/>
</dbReference>
<dbReference type="Gene3D" id="3.40.30.10">
    <property type="entry name" value="Glutaredoxin"/>
    <property type="match status" value="1"/>
</dbReference>
<dbReference type="Proteomes" id="UP000007431">
    <property type="component" value="Unassembled WGS sequence"/>
</dbReference>
<reference evidence="2 3" key="1">
    <citation type="journal article" date="2010" name="Nat. Biotechnol.">
        <title>Genome sequence of the model mushroom Schizophyllum commune.</title>
        <authorList>
            <person name="Ohm R.A."/>
            <person name="de Jong J.F."/>
            <person name="Lugones L.G."/>
            <person name="Aerts A."/>
            <person name="Kothe E."/>
            <person name="Stajich J.E."/>
            <person name="de Vries R.P."/>
            <person name="Record E."/>
            <person name="Levasseur A."/>
            <person name="Baker S.E."/>
            <person name="Bartholomew K.A."/>
            <person name="Coutinho P.M."/>
            <person name="Erdmann S."/>
            <person name="Fowler T.J."/>
            <person name="Gathman A.C."/>
            <person name="Lombard V."/>
            <person name="Henrissat B."/>
            <person name="Knabe N."/>
            <person name="Kuees U."/>
            <person name="Lilly W.W."/>
            <person name="Lindquist E."/>
            <person name="Lucas S."/>
            <person name="Magnuson J.K."/>
            <person name="Piumi F."/>
            <person name="Raudaskoski M."/>
            <person name="Salamov A."/>
            <person name="Schmutz J."/>
            <person name="Schwarze F.W.M.R."/>
            <person name="vanKuyk P.A."/>
            <person name="Horton J.S."/>
            <person name="Grigoriev I.V."/>
            <person name="Woesten H.A.B."/>
        </authorList>
    </citation>
    <scope>NUCLEOTIDE SEQUENCE [LARGE SCALE GENOMIC DNA]</scope>
    <source>
        <strain evidence="3">H4-8 / FGSC 9210</strain>
    </source>
</reference>
<dbReference type="VEuPathDB" id="FungiDB:SCHCODRAFT_02637273"/>
<organism evidence="3">
    <name type="scientific">Schizophyllum commune (strain H4-8 / FGSC 9210)</name>
    <name type="common">Split gill fungus</name>
    <dbReference type="NCBI Taxonomy" id="578458"/>
    <lineage>
        <taxon>Eukaryota</taxon>
        <taxon>Fungi</taxon>
        <taxon>Dikarya</taxon>
        <taxon>Basidiomycota</taxon>
        <taxon>Agaricomycotina</taxon>
        <taxon>Agaricomycetes</taxon>
        <taxon>Agaricomycetidae</taxon>
        <taxon>Agaricales</taxon>
        <taxon>Schizophyllaceae</taxon>
        <taxon>Schizophyllum</taxon>
    </lineage>
</organism>
<dbReference type="InterPro" id="IPR004045">
    <property type="entry name" value="Glutathione_S-Trfase_N"/>
</dbReference>
<protein>
    <recommendedName>
        <fullName evidence="1">GST N-terminal domain-containing protein</fullName>
    </recommendedName>
</protein>
<dbReference type="InterPro" id="IPR036249">
    <property type="entry name" value="Thioredoxin-like_sf"/>
</dbReference>
<name>D8QDP3_SCHCM</name>
<evidence type="ECO:0000313" key="2">
    <source>
        <dbReference type="EMBL" id="EFI94019.1"/>
    </source>
</evidence>
<dbReference type="SUPFAM" id="SSF52833">
    <property type="entry name" value="Thioredoxin-like"/>
    <property type="match status" value="1"/>
</dbReference>
<dbReference type="OMA" id="EWKSITT"/>
<dbReference type="Gene3D" id="1.20.1050.10">
    <property type="match status" value="1"/>
</dbReference>
<accession>D8QDP3</accession>
<evidence type="ECO:0000259" key="1">
    <source>
        <dbReference type="PROSITE" id="PS50404"/>
    </source>
</evidence>
<dbReference type="GeneID" id="9590949"/>
<proteinExistence type="predicted"/>
<sequence length="250" mass="28099">MAPIIFYDLTSKVGPWSPSTWRIRYALNFKGLPFRTEWVEYPDIEAKCKEIGAEPTGTRDGKPLYTVPVIQDPSTGRVVSNGPKIAKYLDETYPETPKLFPSGTEAKQTDVLTQLIQAAGPSMRPLVVPSTFDILDDVAKPYFRETRERMFGCKLEEIAAKGEAREASLEKLRGAFEVFVGRLDESGKDTPYLLGEKACYADFVVGANLQWLKALLGEESDLWQMTARVADGRLMKYLEDLAPYEGEWRA</sequence>
<dbReference type="Pfam" id="PF13409">
    <property type="entry name" value="GST_N_2"/>
    <property type="match status" value="1"/>
</dbReference>
<dbReference type="eggNOG" id="ENOG502QQN3">
    <property type="taxonomic scope" value="Eukaryota"/>
</dbReference>
<dbReference type="PROSITE" id="PS50404">
    <property type="entry name" value="GST_NTER"/>
    <property type="match status" value="1"/>
</dbReference>
<feature type="domain" description="GST N-terminal" evidence="1">
    <location>
        <begin position="7"/>
        <end position="97"/>
    </location>
</feature>
<dbReference type="RefSeq" id="XP_003028922.1">
    <property type="nucleotide sequence ID" value="XM_003028876.1"/>
</dbReference>
<keyword evidence="3" id="KW-1185">Reference proteome</keyword>